<dbReference type="Proteomes" id="UP000672032">
    <property type="component" value="Chromosome 1"/>
</dbReference>
<evidence type="ECO:0000313" key="2">
    <source>
        <dbReference type="EMBL" id="QSZ30398.1"/>
    </source>
</evidence>
<feature type="region of interest" description="Disordered" evidence="1">
    <location>
        <begin position="99"/>
        <end position="222"/>
    </location>
</feature>
<proteinExistence type="predicted"/>
<reference evidence="2" key="1">
    <citation type="submission" date="2020-10" db="EMBL/GenBank/DDBJ databases">
        <title>Genome Sequence of Monilinia vaccinii-corymbosi Sheds Light on Mummy Berry Disease Infection of Blueberry and Mating Type.</title>
        <authorList>
            <person name="Yow A.G."/>
            <person name="Zhang Y."/>
            <person name="Bansal K."/>
            <person name="Eacker S.M."/>
            <person name="Sullivan S."/>
            <person name="Liachko I."/>
            <person name="Cubeta M.A."/>
            <person name="Rollins J.A."/>
            <person name="Ashrafi H."/>
        </authorList>
    </citation>
    <scope>NUCLEOTIDE SEQUENCE</scope>
    <source>
        <strain evidence="2">RL-1</strain>
    </source>
</reference>
<keyword evidence="3" id="KW-1185">Reference proteome</keyword>
<accession>A0A8A3P829</accession>
<feature type="compositionally biased region" description="Basic residues" evidence="1">
    <location>
        <begin position="142"/>
        <end position="152"/>
    </location>
</feature>
<evidence type="ECO:0000313" key="3">
    <source>
        <dbReference type="Proteomes" id="UP000672032"/>
    </source>
</evidence>
<feature type="compositionally biased region" description="Basic and acidic residues" evidence="1">
    <location>
        <begin position="132"/>
        <end position="141"/>
    </location>
</feature>
<dbReference type="EMBL" id="CP063405">
    <property type="protein sequence ID" value="QSZ30398.1"/>
    <property type="molecule type" value="Genomic_DNA"/>
</dbReference>
<dbReference type="OrthoDB" id="3561005at2759"/>
<feature type="region of interest" description="Disordered" evidence="1">
    <location>
        <begin position="1"/>
        <end position="86"/>
    </location>
</feature>
<protein>
    <submittedName>
        <fullName evidence="2">Uncharacterized protein</fullName>
    </submittedName>
</protein>
<feature type="region of interest" description="Disordered" evidence="1">
    <location>
        <begin position="392"/>
        <end position="525"/>
    </location>
</feature>
<sequence length="525" mass="58505">MYRSPPQKSYADVASPGQGLAPASSASAPPRTQSPTESNVNMNTRNKGRGKGKEMKLAAELPSKPAFSCEPTSHAPAPSERDNELQQLREALKAQVLENERLRSEVARSTVPVIPPSVPVPTPGMILPSTEIDQHSETGDRHKSRRNRRKTPKLLPSSKPNSLTLSPPPSESGRSKQIGDSQVHSRPPIRHQTSSNRSRSPASSRSYYAKPTNLTSKLSDGREPKTSLWKMLVFERLDIYANTLDTESARCAYVMDQTEGEAQQHLHTLYIQTPRLTATELIKQLAAIYSNPAEVERAKTQYDYWRMPNGSSTRHSYFVEWYRTFRLLATQAEITDDGQLFRDLESKISDHLARAVALHKSDCRTTEELANKLTMVDENEVFIRERNRHHALREPVPAKKPTMPAHPLQTSRSLNYPGTGAVQPAQPKSSFPPRNTPAGYTGTLKQSPAPPGNFNRNVTPAPGAKARSPTPRANFNEMEAMPPVNYDVHQVEDSYDAEDHLDPQIHAEDVESARQEEDIRLKANA</sequence>
<feature type="compositionally biased region" description="Basic and acidic residues" evidence="1">
    <location>
        <begin position="489"/>
        <end position="525"/>
    </location>
</feature>
<name>A0A8A3P829_9HELO</name>
<organism evidence="2 3">
    <name type="scientific">Monilinia vaccinii-corymbosi</name>
    <dbReference type="NCBI Taxonomy" id="61207"/>
    <lineage>
        <taxon>Eukaryota</taxon>
        <taxon>Fungi</taxon>
        <taxon>Dikarya</taxon>
        <taxon>Ascomycota</taxon>
        <taxon>Pezizomycotina</taxon>
        <taxon>Leotiomycetes</taxon>
        <taxon>Helotiales</taxon>
        <taxon>Sclerotiniaceae</taxon>
        <taxon>Monilinia</taxon>
    </lineage>
</organism>
<dbReference type="AlphaFoldDB" id="A0A8A3P829"/>
<gene>
    <name evidence="2" type="ORF">DSL72_004921</name>
</gene>
<feature type="compositionally biased region" description="Pro residues" evidence="1">
    <location>
        <begin position="113"/>
        <end position="122"/>
    </location>
</feature>
<feature type="compositionally biased region" description="Low complexity" evidence="1">
    <location>
        <begin position="14"/>
        <end position="36"/>
    </location>
</feature>
<evidence type="ECO:0000256" key="1">
    <source>
        <dbReference type="SAM" id="MobiDB-lite"/>
    </source>
</evidence>
<feature type="compositionally biased region" description="Low complexity" evidence="1">
    <location>
        <begin position="194"/>
        <end position="206"/>
    </location>
</feature>